<organism evidence="1 2">
    <name type="scientific">Micavibrio aeruginosavorus</name>
    <dbReference type="NCBI Taxonomy" id="349221"/>
    <lineage>
        <taxon>Bacteria</taxon>
        <taxon>Pseudomonadati</taxon>
        <taxon>Bdellovibrionota</taxon>
        <taxon>Bdellovibrionia</taxon>
        <taxon>Bdellovibrionales</taxon>
        <taxon>Pseudobdellovibrionaceae</taxon>
        <taxon>Micavibrio</taxon>
    </lineage>
</organism>
<evidence type="ECO:0000313" key="1">
    <source>
        <dbReference type="EMBL" id="PZQ48868.1"/>
    </source>
</evidence>
<dbReference type="AlphaFoldDB" id="A0A2W5N8K8"/>
<name>A0A2W5N8K8_9BACT</name>
<sequence length="101" mass="11112">MSDPNNYRRLIPADSVAEMLGMSKTTFLRKAAELASRNFPEPIFKGAKRAKTLWDSRAIDLWLDAQMDPALRGEPSASTTVALRAYSNADKLAERAAAISI</sequence>
<proteinExistence type="predicted"/>
<comment type="caution">
    <text evidence="1">The sequence shown here is derived from an EMBL/GenBank/DDBJ whole genome shotgun (WGS) entry which is preliminary data.</text>
</comment>
<gene>
    <name evidence="1" type="ORF">DI551_00625</name>
</gene>
<dbReference type="EMBL" id="QFQB01000002">
    <property type="protein sequence ID" value="PZQ48868.1"/>
    <property type="molecule type" value="Genomic_DNA"/>
</dbReference>
<accession>A0A2W5N8K8</accession>
<evidence type="ECO:0008006" key="3">
    <source>
        <dbReference type="Google" id="ProtNLM"/>
    </source>
</evidence>
<reference evidence="1 2" key="1">
    <citation type="submission" date="2017-08" db="EMBL/GenBank/DDBJ databases">
        <title>Infants hospitalized years apart are colonized by the same room-sourced microbial strains.</title>
        <authorList>
            <person name="Brooks B."/>
            <person name="Olm M.R."/>
            <person name="Firek B.A."/>
            <person name="Baker R."/>
            <person name="Thomas B.C."/>
            <person name="Morowitz M.J."/>
            <person name="Banfield J.F."/>
        </authorList>
    </citation>
    <scope>NUCLEOTIDE SEQUENCE [LARGE SCALE GENOMIC DNA]</scope>
    <source>
        <strain evidence="1">S2_005_002_R2_29</strain>
    </source>
</reference>
<protein>
    <recommendedName>
        <fullName evidence="3">AlpA family phage regulatory protein</fullName>
    </recommendedName>
</protein>
<evidence type="ECO:0000313" key="2">
    <source>
        <dbReference type="Proteomes" id="UP000249417"/>
    </source>
</evidence>
<dbReference type="Proteomes" id="UP000249417">
    <property type="component" value="Unassembled WGS sequence"/>
</dbReference>